<evidence type="ECO:0000313" key="1">
    <source>
        <dbReference type="EMBL" id="GAG10967.1"/>
    </source>
</evidence>
<reference evidence="1" key="1">
    <citation type="journal article" date="2014" name="Front. Microbiol.">
        <title>High frequency of phylogenetically diverse reductive dehalogenase-homologous genes in deep subseafloor sedimentary metagenomes.</title>
        <authorList>
            <person name="Kawai M."/>
            <person name="Futagami T."/>
            <person name="Toyoda A."/>
            <person name="Takaki Y."/>
            <person name="Nishi S."/>
            <person name="Hori S."/>
            <person name="Arai W."/>
            <person name="Tsubouchi T."/>
            <person name="Morono Y."/>
            <person name="Uchiyama I."/>
            <person name="Ito T."/>
            <person name="Fujiyama A."/>
            <person name="Inagaki F."/>
            <person name="Takami H."/>
        </authorList>
    </citation>
    <scope>NUCLEOTIDE SEQUENCE</scope>
    <source>
        <strain evidence="1">Expedition CK06-06</strain>
    </source>
</reference>
<dbReference type="EMBL" id="BARS01020749">
    <property type="protein sequence ID" value="GAG10967.1"/>
    <property type="molecule type" value="Genomic_DNA"/>
</dbReference>
<name>X0VIH0_9ZZZZ</name>
<dbReference type="AlphaFoldDB" id="X0VIH0"/>
<sequence>MSEYYEHEDQIKAMLAGRRKVRALPFPDLKDVEFGVRILTEEELDDSRLEAQKYVEGRAATLGLELARMLLVDPELLDREIKRQIIFHATVNPSVSDNPPPFFPEPGEIRKLDSVIVETLYQCYEDHQNFVDPLINLDEE</sequence>
<protein>
    <submittedName>
        <fullName evidence="1">Uncharacterized protein</fullName>
    </submittedName>
</protein>
<proteinExistence type="predicted"/>
<organism evidence="1">
    <name type="scientific">marine sediment metagenome</name>
    <dbReference type="NCBI Taxonomy" id="412755"/>
    <lineage>
        <taxon>unclassified sequences</taxon>
        <taxon>metagenomes</taxon>
        <taxon>ecological metagenomes</taxon>
    </lineage>
</organism>
<feature type="non-terminal residue" evidence="1">
    <location>
        <position position="140"/>
    </location>
</feature>
<gene>
    <name evidence="1" type="ORF">S01H1_33422</name>
</gene>
<accession>X0VIH0</accession>
<comment type="caution">
    <text evidence="1">The sequence shown here is derived from an EMBL/GenBank/DDBJ whole genome shotgun (WGS) entry which is preliminary data.</text>
</comment>